<organism evidence="1">
    <name type="scientific">uncultured Caudovirales phage</name>
    <dbReference type="NCBI Taxonomy" id="2100421"/>
    <lineage>
        <taxon>Viruses</taxon>
        <taxon>Duplodnaviria</taxon>
        <taxon>Heunggongvirae</taxon>
        <taxon>Uroviricota</taxon>
        <taxon>Caudoviricetes</taxon>
        <taxon>Peduoviridae</taxon>
        <taxon>Maltschvirus</taxon>
        <taxon>Maltschvirus maltsch</taxon>
    </lineage>
</organism>
<protein>
    <submittedName>
        <fullName evidence="1">Uncharacterized protein</fullName>
    </submittedName>
</protein>
<sequence length="123" mass="13505">MKKAPKQIIGFLRNPETWDANVFETAIRNEVENSTGALTASDELLVGSLVLVVDTMIQSHIGLQENGAIYHYNAGDAPSPHYKIRTESMDKAIKILAELALVARGRPKIKNKVSEVDELFATA</sequence>
<gene>
    <name evidence="1" type="ORF">UFOVP159_11</name>
</gene>
<dbReference type="EMBL" id="LR798209">
    <property type="protein sequence ID" value="CAB5187175.1"/>
    <property type="molecule type" value="Genomic_DNA"/>
</dbReference>
<evidence type="ECO:0000313" key="1">
    <source>
        <dbReference type="EMBL" id="CAB5187175.1"/>
    </source>
</evidence>
<proteinExistence type="predicted"/>
<reference evidence="1" key="1">
    <citation type="submission" date="2020-05" db="EMBL/GenBank/DDBJ databases">
        <authorList>
            <person name="Chiriac C."/>
            <person name="Salcher M."/>
            <person name="Ghai R."/>
            <person name="Kavagutti S V."/>
        </authorList>
    </citation>
    <scope>NUCLEOTIDE SEQUENCE</scope>
</reference>
<accession>A0A6J7W9F1</accession>
<name>A0A6J7W9F1_9CAUD</name>